<dbReference type="InterPro" id="IPR000515">
    <property type="entry name" value="MetI-like"/>
</dbReference>
<evidence type="ECO:0000256" key="7">
    <source>
        <dbReference type="ARBA" id="ARBA00023136"/>
    </source>
</evidence>
<evidence type="ECO:0000313" key="10">
    <source>
        <dbReference type="EMBL" id="TDN97592.1"/>
    </source>
</evidence>
<dbReference type="GO" id="GO:0055085">
    <property type="term" value="P:transmembrane transport"/>
    <property type="evidence" value="ECO:0007669"/>
    <property type="project" value="InterPro"/>
</dbReference>
<feature type="domain" description="ABC transmembrane type-1" evidence="9">
    <location>
        <begin position="57"/>
        <end position="261"/>
    </location>
</feature>
<feature type="transmembrane region" description="Helical" evidence="8">
    <location>
        <begin position="197"/>
        <end position="220"/>
    </location>
</feature>
<evidence type="ECO:0000256" key="3">
    <source>
        <dbReference type="ARBA" id="ARBA00022448"/>
    </source>
</evidence>
<dbReference type="AlphaFoldDB" id="A0A4R6GQJ7"/>
<evidence type="ECO:0000256" key="5">
    <source>
        <dbReference type="ARBA" id="ARBA00022692"/>
    </source>
</evidence>
<keyword evidence="3" id="KW-0813">Transport</keyword>
<evidence type="ECO:0000313" key="11">
    <source>
        <dbReference type="Proteomes" id="UP000295150"/>
    </source>
</evidence>
<evidence type="ECO:0000256" key="6">
    <source>
        <dbReference type="ARBA" id="ARBA00022989"/>
    </source>
</evidence>
<name>A0A4R6GQJ7_9GAMM</name>
<proteinExistence type="inferred from homology"/>
<dbReference type="PANTHER" id="PTHR42929:SF6">
    <property type="entry name" value="IRON(III)-TRANSPORT SYSTEM PERMEASE PROTEIN SFUB"/>
    <property type="match status" value="1"/>
</dbReference>
<accession>A0A4R6GQJ7</accession>
<organism evidence="10 11">
    <name type="scientific">Halomonas ventosae</name>
    <dbReference type="NCBI Taxonomy" id="229007"/>
    <lineage>
        <taxon>Bacteria</taxon>
        <taxon>Pseudomonadati</taxon>
        <taxon>Pseudomonadota</taxon>
        <taxon>Gammaproteobacteria</taxon>
        <taxon>Oceanospirillales</taxon>
        <taxon>Halomonadaceae</taxon>
        <taxon>Halomonas</taxon>
    </lineage>
</organism>
<dbReference type="SUPFAM" id="SSF161098">
    <property type="entry name" value="MetI-like"/>
    <property type="match status" value="1"/>
</dbReference>
<keyword evidence="5 8" id="KW-0812">Transmembrane</keyword>
<keyword evidence="6 8" id="KW-1133">Transmembrane helix</keyword>
<dbReference type="InterPro" id="IPR035906">
    <property type="entry name" value="MetI-like_sf"/>
</dbReference>
<dbReference type="CDD" id="cd06261">
    <property type="entry name" value="TM_PBP2"/>
    <property type="match status" value="1"/>
</dbReference>
<dbReference type="PANTHER" id="PTHR42929">
    <property type="entry name" value="INNER MEMBRANE ABC TRANSPORTER PERMEASE PROTEIN YDCU-RELATED-RELATED"/>
    <property type="match status" value="1"/>
</dbReference>
<evidence type="ECO:0000256" key="4">
    <source>
        <dbReference type="ARBA" id="ARBA00022475"/>
    </source>
</evidence>
<feature type="transmembrane region" description="Helical" evidence="8">
    <location>
        <begin position="100"/>
        <end position="123"/>
    </location>
</feature>
<reference evidence="10 11" key="1">
    <citation type="submission" date="2019-03" db="EMBL/GenBank/DDBJ databases">
        <title>Freshwater and sediment microbial communities from various areas in North America, analyzing microbe dynamics in response to fracking.</title>
        <authorList>
            <person name="Lamendella R."/>
        </authorList>
    </citation>
    <scope>NUCLEOTIDE SEQUENCE [LARGE SCALE GENOMIC DNA]</scope>
    <source>
        <strain evidence="10 11">1_TX</strain>
    </source>
</reference>
<dbReference type="RefSeq" id="WP_133484309.1">
    <property type="nucleotide sequence ID" value="NZ_SNWH01000030.1"/>
</dbReference>
<gene>
    <name evidence="10" type="ORF">DFO68_13023</name>
</gene>
<dbReference type="EMBL" id="SNWH01000030">
    <property type="protein sequence ID" value="TDN97592.1"/>
    <property type="molecule type" value="Genomic_DNA"/>
</dbReference>
<dbReference type="Gene3D" id="1.10.3720.10">
    <property type="entry name" value="MetI-like"/>
    <property type="match status" value="1"/>
</dbReference>
<keyword evidence="4" id="KW-1003">Cell membrane</keyword>
<evidence type="ECO:0000256" key="8">
    <source>
        <dbReference type="SAM" id="Phobius"/>
    </source>
</evidence>
<dbReference type="Proteomes" id="UP000295150">
    <property type="component" value="Unassembled WGS sequence"/>
</dbReference>
<feature type="transmembrane region" description="Helical" evidence="8">
    <location>
        <begin position="129"/>
        <end position="151"/>
    </location>
</feature>
<comment type="subcellular location">
    <subcellularLocation>
        <location evidence="1">Cell membrane</location>
        <topology evidence="1">Multi-pass membrane protein</topology>
    </subcellularLocation>
</comment>
<comment type="similarity">
    <text evidence="2">Belongs to the binding-protein-dependent transport system permease family. CysTW subfamily.</text>
</comment>
<sequence>MRSFIITTSLLIAAFVILAFFYPLVVLTGNSLTGQDGGFGFDAYAQVLSSSYFMASLRDTLIFCAVTSVVATAWALPLAWRIGRGLPGAGALRISSQINFAFAGIVYGMLVIALMGNAGALVLIERALFGTSTTAGLAFTLAGLAITYLSFQIPRSALILAEAIEKLDPALVPAARTLGAQGSQAAFLVTLPLLRPVIVEAASFSFILAMGSFGPALLLARSIPIYPAVIYREFTGFLNFSTAAAMAVILALIVLGLTTAVRLAIRPATP</sequence>
<feature type="transmembrane region" description="Helical" evidence="8">
    <location>
        <begin position="60"/>
        <end position="80"/>
    </location>
</feature>
<evidence type="ECO:0000256" key="2">
    <source>
        <dbReference type="ARBA" id="ARBA00007069"/>
    </source>
</evidence>
<dbReference type="OrthoDB" id="9808619at2"/>
<evidence type="ECO:0000256" key="1">
    <source>
        <dbReference type="ARBA" id="ARBA00004651"/>
    </source>
</evidence>
<protein>
    <submittedName>
        <fullName evidence="10">Putative spermidine/putrescine transport system permease protein</fullName>
    </submittedName>
</protein>
<keyword evidence="11" id="KW-1185">Reference proteome</keyword>
<keyword evidence="7 8" id="KW-0472">Membrane</keyword>
<evidence type="ECO:0000259" key="9">
    <source>
        <dbReference type="PROSITE" id="PS50928"/>
    </source>
</evidence>
<dbReference type="PROSITE" id="PS50928">
    <property type="entry name" value="ABC_TM1"/>
    <property type="match status" value="1"/>
</dbReference>
<dbReference type="GO" id="GO:0005886">
    <property type="term" value="C:plasma membrane"/>
    <property type="evidence" value="ECO:0007669"/>
    <property type="project" value="UniProtKB-SubCell"/>
</dbReference>
<comment type="caution">
    <text evidence="10">The sequence shown here is derived from an EMBL/GenBank/DDBJ whole genome shotgun (WGS) entry which is preliminary data.</text>
</comment>
<feature type="transmembrane region" description="Helical" evidence="8">
    <location>
        <begin position="240"/>
        <end position="265"/>
    </location>
</feature>